<protein>
    <submittedName>
        <fullName evidence="2">Uncharacterized protein</fullName>
    </submittedName>
</protein>
<reference evidence="2" key="1">
    <citation type="submission" date="2013-08" db="EMBL/GenBank/DDBJ databases">
        <authorList>
            <person name="Mendez C."/>
            <person name="Richter M."/>
            <person name="Ferrer M."/>
            <person name="Sanchez J."/>
        </authorList>
    </citation>
    <scope>NUCLEOTIDE SEQUENCE</scope>
</reference>
<organism evidence="2">
    <name type="scientific">mine drainage metagenome</name>
    <dbReference type="NCBI Taxonomy" id="410659"/>
    <lineage>
        <taxon>unclassified sequences</taxon>
        <taxon>metagenomes</taxon>
        <taxon>ecological metagenomes</taxon>
    </lineage>
</organism>
<name>T0ZUF7_9ZZZZ</name>
<evidence type="ECO:0000313" key="2">
    <source>
        <dbReference type="EMBL" id="EQD48153.1"/>
    </source>
</evidence>
<gene>
    <name evidence="2" type="ORF">B2A_08098</name>
</gene>
<feature type="non-terminal residue" evidence="2">
    <location>
        <position position="82"/>
    </location>
</feature>
<feature type="region of interest" description="Disordered" evidence="1">
    <location>
        <begin position="1"/>
        <end position="39"/>
    </location>
</feature>
<proteinExistence type="predicted"/>
<dbReference type="AlphaFoldDB" id="T0ZUF7"/>
<evidence type="ECO:0000256" key="1">
    <source>
        <dbReference type="SAM" id="MobiDB-lite"/>
    </source>
</evidence>
<dbReference type="EMBL" id="AUZZ01005829">
    <property type="protein sequence ID" value="EQD48153.1"/>
    <property type="molecule type" value="Genomic_DNA"/>
</dbReference>
<reference evidence="2" key="2">
    <citation type="journal article" date="2014" name="ISME J.">
        <title>Microbial stratification in low pH oxic and suboxic macroscopic growths along an acid mine drainage.</title>
        <authorList>
            <person name="Mendez-Garcia C."/>
            <person name="Mesa V."/>
            <person name="Sprenger R.R."/>
            <person name="Richter M."/>
            <person name="Diez M.S."/>
            <person name="Solano J."/>
            <person name="Bargiela R."/>
            <person name="Golyshina O.V."/>
            <person name="Manteca A."/>
            <person name="Ramos J.L."/>
            <person name="Gallego J.R."/>
            <person name="Llorente I."/>
            <person name="Martins Dos Santos V.A."/>
            <person name="Jensen O.N."/>
            <person name="Pelaez A.I."/>
            <person name="Sanchez J."/>
            <person name="Ferrer M."/>
        </authorList>
    </citation>
    <scope>NUCLEOTIDE SEQUENCE</scope>
</reference>
<accession>T0ZUF7</accession>
<comment type="caution">
    <text evidence="2">The sequence shown here is derived from an EMBL/GenBank/DDBJ whole genome shotgun (WGS) entry which is preliminary data.</text>
</comment>
<sequence>MAIEEVDQPRHEPPGRKRGRGRDRQSERLAGQADTLRRERKLIEKSAERARVVSQVPKMANLVKLSGNFLIASVIESRRGGA</sequence>